<dbReference type="PIRSF" id="PIRSF004983">
    <property type="entry name" value="MenD"/>
    <property type="match status" value="1"/>
</dbReference>
<keyword evidence="1 7" id="KW-0474">Menaquinone biosynthesis</keyword>
<reference evidence="10" key="1">
    <citation type="submission" date="2010-07" db="EMBL/GenBank/DDBJ databases">
        <authorList>
            <person name="Muzny D."/>
            <person name="Qin X."/>
            <person name="Deng J."/>
            <person name="Jiang H."/>
            <person name="Liu Y."/>
            <person name="Qu J."/>
            <person name="Song X.-Z."/>
            <person name="Zhang L."/>
            <person name="Thornton R."/>
            <person name="Coyle M."/>
            <person name="Francisco L."/>
            <person name="Jackson L."/>
            <person name="Javaid M."/>
            <person name="Korchina V."/>
            <person name="Kovar C."/>
            <person name="Mata R."/>
            <person name="Mathew T."/>
            <person name="Ngo R."/>
            <person name="Nguyen L."/>
            <person name="Nguyen N."/>
            <person name="Okwuonu G."/>
            <person name="Ongeri F."/>
            <person name="Pham C."/>
            <person name="Simmons D."/>
            <person name="Wilczek-Boney K."/>
            <person name="Hale W."/>
            <person name="Jakkamsetti A."/>
            <person name="Pham P."/>
            <person name="Ruth R."/>
            <person name="San Lucas F."/>
            <person name="Warren J."/>
            <person name="Zhang J."/>
            <person name="Zhao Z."/>
            <person name="Zhou C."/>
            <person name="Zhu D."/>
            <person name="Lee S."/>
            <person name="Bess C."/>
            <person name="Blankenburg K."/>
            <person name="Forbes L."/>
            <person name="Fu Q."/>
            <person name="Gubbala S."/>
            <person name="Hirani K."/>
            <person name="Jayaseelan J.C."/>
            <person name="Lara F."/>
            <person name="Munidasa M."/>
            <person name="Palculict T."/>
            <person name="Patil S."/>
            <person name="Pu L.-L."/>
            <person name="Saada N."/>
            <person name="Tang L."/>
            <person name="Weissenberger G."/>
            <person name="Zhu Y."/>
            <person name="Hemphill L."/>
            <person name="Shang Y."/>
            <person name="Youmans B."/>
            <person name="Ayvaz T."/>
            <person name="Ross M."/>
            <person name="Santibanez J."/>
            <person name="Aqrawi P."/>
            <person name="Gross S."/>
            <person name="Joshi V."/>
            <person name="Fowler G."/>
            <person name="Nazareth L."/>
            <person name="Reid J."/>
            <person name="Worley K."/>
            <person name="Petrosino J."/>
            <person name="Highlander S."/>
            <person name="Gibbs R."/>
        </authorList>
    </citation>
    <scope>NUCLEOTIDE SEQUENCE [LARGE SCALE GENOMIC DNA]</scope>
    <source>
        <strain evidence="10">DSM 16973</strain>
    </source>
</reference>
<evidence type="ECO:0000313" key="11">
    <source>
        <dbReference type="Proteomes" id="UP000004394"/>
    </source>
</evidence>
<dbReference type="InterPro" id="IPR029061">
    <property type="entry name" value="THDP-binding"/>
</dbReference>
<evidence type="ECO:0000256" key="4">
    <source>
        <dbReference type="ARBA" id="ARBA00022842"/>
    </source>
</evidence>
<evidence type="ECO:0000256" key="1">
    <source>
        <dbReference type="ARBA" id="ARBA00022428"/>
    </source>
</evidence>
<name>E0NVS1_9BACT</name>
<accession>E0NVS1</accession>
<evidence type="ECO:0000256" key="5">
    <source>
        <dbReference type="ARBA" id="ARBA00023052"/>
    </source>
</evidence>
<dbReference type="InterPro" id="IPR004433">
    <property type="entry name" value="MenaQ_synth_MenD"/>
</dbReference>
<comment type="similarity">
    <text evidence="7">Belongs to the TPP enzyme family. MenD subfamily.</text>
</comment>
<evidence type="ECO:0000313" key="10">
    <source>
        <dbReference type="EMBL" id="EFM00797.1"/>
    </source>
</evidence>
<keyword evidence="3 7" id="KW-0479">Metal-binding</keyword>
<dbReference type="Gene3D" id="3.40.50.970">
    <property type="match status" value="2"/>
</dbReference>
<dbReference type="STRING" id="862515.HMPREF0658_2276"/>
<dbReference type="SUPFAM" id="SSF52518">
    <property type="entry name" value="Thiamin diphosphate-binding fold (THDP-binding)"/>
    <property type="match status" value="2"/>
</dbReference>
<dbReference type="HAMAP" id="MF_01659">
    <property type="entry name" value="MenD"/>
    <property type="match status" value="1"/>
</dbReference>
<dbReference type="HOGENOM" id="CLU_006051_3_0_10"/>
<evidence type="ECO:0000256" key="6">
    <source>
        <dbReference type="ARBA" id="ARBA00023211"/>
    </source>
</evidence>
<comment type="pathway">
    <text evidence="7">Quinol/quinone metabolism; menaquinone biosynthesis.</text>
</comment>
<dbReference type="Pfam" id="PF02775">
    <property type="entry name" value="TPP_enzyme_C"/>
    <property type="match status" value="1"/>
</dbReference>
<gene>
    <name evidence="7 10" type="primary">menD</name>
    <name evidence="10" type="ORF">HMPREF0658_2276</name>
</gene>
<dbReference type="InterPro" id="IPR012001">
    <property type="entry name" value="Thiamin_PyroP_enz_TPP-bd_dom"/>
</dbReference>
<dbReference type="Proteomes" id="UP000004394">
    <property type="component" value="Unassembled WGS sequence"/>
</dbReference>
<dbReference type="GO" id="GO:0009234">
    <property type="term" value="P:menaquinone biosynthetic process"/>
    <property type="evidence" value="ECO:0007669"/>
    <property type="project" value="UniProtKB-UniRule"/>
</dbReference>
<dbReference type="OrthoDB" id="9791859at2"/>
<comment type="pathway">
    <text evidence="7">Quinol/quinone metabolism; 1,4-dihydroxy-2-naphthoate biosynthesis; 1,4-dihydroxy-2-naphthoate from chorismate: step 2/7.</text>
</comment>
<keyword evidence="5 7" id="KW-0786">Thiamine pyrophosphate</keyword>
<dbReference type="Gene3D" id="3.40.50.1220">
    <property type="entry name" value="TPP-binding domain"/>
    <property type="match status" value="1"/>
</dbReference>
<dbReference type="SUPFAM" id="SSF52467">
    <property type="entry name" value="DHS-like NAD/FAD-binding domain"/>
    <property type="match status" value="1"/>
</dbReference>
<dbReference type="InterPro" id="IPR011766">
    <property type="entry name" value="TPP_enzyme_TPP-bd"/>
</dbReference>
<evidence type="ECO:0000259" key="9">
    <source>
        <dbReference type="Pfam" id="PF02776"/>
    </source>
</evidence>
<evidence type="ECO:0000256" key="7">
    <source>
        <dbReference type="HAMAP-Rule" id="MF_01659"/>
    </source>
</evidence>
<feature type="domain" description="Thiamine pyrophosphate enzyme N-terminal TPP-binding" evidence="9">
    <location>
        <begin position="10"/>
        <end position="111"/>
    </location>
</feature>
<comment type="subunit">
    <text evidence="7">Homodimer.</text>
</comment>
<dbReference type="GO" id="GO:0000287">
    <property type="term" value="F:magnesium ion binding"/>
    <property type="evidence" value="ECO:0007669"/>
    <property type="project" value="UniProtKB-UniRule"/>
</dbReference>
<evidence type="ECO:0000256" key="3">
    <source>
        <dbReference type="ARBA" id="ARBA00022723"/>
    </source>
</evidence>
<dbReference type="UniPathway" id="UPA00079"/>
<keyword evidence="11" id="KW-1185">Reference proteome</keyword>
<dbReference type="AlphaFoldDB" id="E0NVS1"/>
<comment type="cofactor">
    <cofactor evidence="7">
        <name>Mg(2+)</name>
        <dbReference type="ChEBI" id="CHEBI:18420"/>
    </cofactor>
    <cofactor evidence="7">
        <name>Mn(2+)</name>
        <dbReference type="ChEBI" id="CHEBI:29035"/>
    </cofactor>
</comment>
<proteinExistence type="inferred from homology"/>
<protein>
    <recommendedName>
        <fullName evidence="7">2-succinyl-5-enolpyruvyl-6-hydroxy-3-cyclohexene-1-carboxylate synthase</fullName>
        <shortName evidence="7">SEPHCHC synthase</shortName>
        <ecNumber evidence="7">2.2.1.9</ecNumber>
    </recommendedName>
    <alternativeName>
        <fullName evidence="7">Menaquinone biosynthesis protein MenD</fullName>
    </alternativeName>
</protein>
<keyword evidence="4 7" id="KW-0460">Magnesium</keyword>
<comment type="catalytic activity">
    <reaction evidence="7">
        <text>isochorismate + 2-oxoglutarate + H(+) = 5-enolpyruvoyl-6-hydroxy-2-succinyl-cyclohex-3-ene-1-carboxylate + CO2</text>
        <dbReference type="Rhea" id="RHEA:25593"/>
        <dbReference type="ChEBI" id="CHEBI:15378"/>
        <dbReference type="ChEBI" id="CHEBI:16526"/>
        <dbReference type="ChEBI" id="CHEBI:16810"/>
        <dbReference type="ChEBI" id="CHEBI:29780"/>
        <dbReference type="ChEBI" id="CHEBI:58818"/>
        <dbReference type="EC" id="2.2.1.9"/>
    </reaction>
</comment>
<dbReference type="UniPathway" id="UPA01057">
    <property type="reaction ID" value="UER00164"/>
</dbReference>
<dbReference type="Pfam" id="PF02776">
    <property type="entry name" value="TPP_enzyme_N"/>
    <property type="match status" value="1"/>
</dbReference>
<dbReference type="eggNOG" id="COG1165">
    <property type="taxonomic scope" value="Bacteria"/>
</dbReference>
<dbReference type="GO" id="GO:0070204">
    <property type="term" value="F:2-succinyl-5-enolpyruvyl-6-hydroxy-3-cyclohexene-1-carboxylic-acid synthase activity"/>
    <property type="evidence" value="ECO:0007669"/>
    <property type="project" value="UniProtKB-UniRule"/>
</dbReference>
<dbReference type="EC" id="2.2.1.9" evidence="7"/>
<dbReference type="CDD" id="cd07037">
    <property type="entry name" value="TPP_PYR_MenD"/>
    <property type="match status" value="1"/>
</dbReference>
<comment type="cofactor">
    <cofactor evidence="7">
        <name>thiamine diphosphate</name>
        <dbReference type="ChEBI" id="CHEBI:58937"/>
    </cofactor>
    <text evidence="7">Binds 1 thiamine pyrophosphate per subunit.</text>
</comment>
<keyword evidence="2 7" id="KW-0808">Transferase</keyword>
<dbReference type="EMBL" id="AEEI01000066">
    <property type="protein sequence ID" value="EFM00797.1"/>
    <property type="molecule type" value="Genomic_DNA"/>
</dbReference>
<dbReference type="PANTHER" id="PTHR42916">
    <property type="entry name" value="2-SUCCINYL-5-ENOLPYRUVYL-6-HYDROXY-3-CYCLOHEXENE-1-CARBOXYLATE SYNTHASE"/>
    <property type="match status" value="1"/>
</dbReference>
<evidence type="ECO:0000256" key="2">
    <source>
        <dbReference type="ARBA" id="ARBA00022679"/>
    </source>
</evidence>
<dbReference type="InterPro" id="IPR029035">
    <property type="entry name" value="DHS-like_NAD/FAD-binding_dom"/>
</dbReference>
<comment type="function">
    <text evidence="7">Catalyzes the thiamine diphosphate-dependent decarboxylation of 2-oxoglutarate and the subsequent addition of the resulting succinic semialdehyde-thiamine pyrophosphate anion to isochorismate to yield 2-succinyl-5-enolpyruvyl-6-hydroxy-3-cyclohexene-1-carboxylate (SEPHCHC).</text>
</comment>
<comment type="caution">
    <text evidence="10">The sequence shown here is derived from an EMBL/GenBank/DDBJ whole genome shotgun (WGS) entry which is preliminary data.</text>
</comment>
<dbReference type="GO" id="GO:0030976">
    <property type="term" value="F:thiamine pyrophosphate binding"/>
    <property type="evidence" value="ECO:0007669"/>
    <property type="project" value="UniProtKB-UniRule"/>
</dbReference>
<dbReference type="RefSeq" id="WP_006950688.1">
    <property type="nucleotide sequence ID" value="NZ_BAJI01000025.1"/>
</dbReference>
<dbReference type="GO" id="GO:0030145">
    <property type="term" value="F:manganese ion binding"/>
    <property type="evidence" value="ECO:0007669"/>
    <property type="project" value="UniProtKB-UniRule"/>
</dbReference>
<dbReference type="PANTHER" id="PTHR42916:SF1">
    <property type="entry name" value="PROTEIN PHYLLO, CHLOROPLASTIC"/>
    <property type="match status" value="1"/>
</dbReference>
<dbReference type="NCBIfam" id="TIGR00173">
    <property type="entry name" value="menD"/>
    <property type="match status" value="1"/>
</dbReference>
<keyword evidence="6 7" id="KW-0464">Manganese</keyword>
<organism evidence="10 11">
    <name type="scientific">Hoylesella marshii DSM 16973 = JCM 13450</name>
    <dbReference type="NCBI Taxonomy" id="862515"/>
    <lineage>
        <taxon>Bacteria</taxon>
        <taxon>Pseudomonadati</taxon>
        <taxon>Bacteroidota</taxon>
        <taxon>Bacteroidia</taxon>
        <taxon>Bacteroidales</taxon>
        <taxon>Prevotellaceae</taxon>
        <taxon>Hoylesella</taxon>
    </lineage>
</organism>
<sequence>MYANKENVNILTALLVKHGIKMVVVCPGSRNAPLVHNFHECPEITCYPTTDERSAGFYAIGMSQATCAPVAVCVTSGTAVLNLAPAVAEAFYQHIPLVVLTADRPAAWIDQLDGQTLPQPDAFGHFVKRAVSLPEPKDATERWHCNRLVNEALLAVRRQGGAPVHINIPITEPLFDFSVPSLPDERKISRLGTPALRVEDRQALCKAFFTARRPMIVLGQSTPHAFPKDFFSRFKDFAVVLGEALSSIGKASNFDEVLHTIGRNADYMPDFVLYAGSTLVGKRLKSFLRSVTSAEQWLISEDGEVHDTFMHLTTMIEANPVDVLAMLARRCDEQTSEASAETTLNQQEDALMFRHHWLVALQKATQHVAAYTPPYSQMAAVKCFEQQLTRLQQPFHVHYANSTAIRLANIYATHHVWCNRGVNGIEGSLSTAAGMSTVTDDLVFCIIGDLSFFYDANALWNRNLKGNFRILLLNNGGGGIFRQLNGLAASEARNELIAAEHHTEAQGICLQNNVAYLSARNTEEMERGIDHLMVSDADHPLLLEVFTTPEADEKALKEYYNRQKIEKKQE</sequence>
<evidence type="ECO:0000259" key="8">
    <source>
        <dbReference type="Pfam" id="PF02775"/>
    </source>
</evidence>
<feature type="domain" description="Thiamine pyrophosphate enzyme TPP-binding" evidence="8">
    <location>
        <begin position="405"/>
        <end position="545"/>
    </location>
</feature>